<dbReference type="PANTHER" id="PTHR47967:SF23">
    <property type="entry name" value="OS04G0448300 PROTEIN"/>
    <property type="match status" value="1"/>
</dbReference>
<dbReference type="EMBL" id="KV875763">
    <property type="protein sequence ID" value="RZR72826.1"/>
    <property type="molecule type" value="Genomic_DNA"/>
</dbReference>
<dbReference type="InterPro" id="IPR033121">
    <property type="entry name" value="PEPTIDASE_A1"/>
</dbReference>
<dbReference type="InterPro" id="IPR021109">
    <property type="entry name" value="Peptidase_aspartic_dom_sf"/>
</dbReference>
<dbReference type="SUPFAM" id="SSF50630">
    <property type="entry name" value="Acid proteases"/>
    <property type="match status" value="1"/>
</dbReference>
<evidence type="ECO:0000256" key="2">
    <source>
        <dbReference type="ARBA" id="ARBA00022670"/>
    </source>
</evidence>
<dbReference type="Pfam" id="PF14543">
    <property type="entry name" value="TAXi_N"/>
    <property type="match status" value="1"/>
</dbReference>
<comment type="similarity">
    <text evidence="1">Belongs to the peptidase A1 family.</text>
</comment>
<feature type="domain" description="Peptidase A1" evidence="4">
    <location>
        <begin position="17"/>
        <end position="184"/>
    </location>
</feature>
<gene>
    <name evidence="5" type="ORF">BHM03_00017552</name>
</gene>
<keyword evidence="2" id="KW-0645">Protease</keyword>
<dbReference type="Gene3D" id="2.40.70.10">
    <property type="entry name" value="Acid Proteases"/>
    <property type="match status" value="1"/>
</dbReference>
<sequence length="184" mass="19368">MLRKASLQATRWSTAGYLVDLAIGALPLPFSAMLDTGSDLVWTQFFSQPTPVYDPSDYSYGDTTYTKGALRTESFTFTFGASDPVAVTGITFGCSTVNKVGAENSPSFCNSAGILGMARGPVSLVSQLGEERFSYCFASDDTTTPLLFGSSASPSPQAASTPFVNTPSPLYYLSLQGISVGATL</sequence>
<dbReference type="InterPro" id="IPR051708">
    <property type="entry name" value="Plant_Aspart_Prot_A1"/>
</dbReference>
<dbReference type="GO" id="GO:0005576">
    <property type="term" value="C:extracellular region"/>
    <property type="evidence" value="ECO:0007669"/>
    <property type="project" value="TreeGrafter"/>
</dbReference>
<dbReference type="PANTHER" id="PTHR47967">
    <property type="entry name" value="OS07G0603500 PROTEIN-RELATED"/>
    <property type="match status" value="1"/>
</dbReference>
<evidence type="ECO:0000256" key="1">
    <source>
        <dbReference type="ARBA" id="ARBA00007447"/>
    </source>
</evidence>
<evidence type="ECO:0000259" key="4">
    <source>
        <dbReference type="PROSITE" id="PS51767"/>
    </source>
</evidence>
<dbReference type="GO" id="GO:0006508">
    <property type="term" value="P:proteolysis"/>
    <property type="evidence" value="ECO:0007669"/>
    <property type="project" value="UniProtKB-KW"/>
</dbReference>
<evidence type="ECO:0000256" key="3">
    <source>
        <dbReference type="ARBA" id="ARBA00022801"/>
    </source>
</evidence>
<dbReference type="PROSITE" id="PS51767">
    <property type="entry name" value="PEPTIDASE_A1"/>
    <property type="match status" value="1"/>
</dbReference>
<proteinExistence type="inferred from homology"/>
<dbReference type="Proteomes" id="UP000290560">
    <property type="component" value="Unassembled WGS sequence"/>
</dbReference>
<accession>A0A445MF53</accession>
<dbReference type="AlphaFoldDB" id="A0A445MF53"/>
<keyword evidence="3" id="KW-0378">Hydrolase</keyword>
<reference evidence="5" key="1">
    <citation type="journal article" date="2018" name="Data Brief">
        <title>Genome sequence data from 17 accessions of Ensete ventricosum, a staple food crop for millions in Ethiopia.</title>
        <authorList>
            <person name="Yemataw Z."/>
            <person name="Muzemil S."/>
            <person name="Ambachew D."/>
            <person name="Tripathi L."/>
            <person name="Tesfaye K."/>
            <person name="Chala A."/>
            <person name="Farbos A."/>
            <person name="O'Neill P."/>
            <person name="Moore K."/>
            <person name="Grant M."/>
            <person name="Studholme D.J."/>
        </authorList>
    </citation>
    <scope>NUCLEOTIDE SEQUENCE [LARGE SCALE GENOMIC DNA]</scope>
    <source>
        <tissue evidence="5">Leaf</tissue>
    </source>
</reference>
<name>A0A445MF53_ENSVE</name>
<dbReference type="InterPro" id="IPR032861">
    <property type="entry name" value="TAXi_N"/>
</dbReference>
<dbReference type="GO" id="GO:0008233">
    <property type="term" value="F:peptidase activity"/>
    <property type="evidence" value="ECO:0007669"/>
    <property type="project" value="UniProtKB-KW"/>
</dbReference>
<evidence type="ECO:0000313" key="5">
    <source>
        <dbReference type="EMBL" id="RZR72826.1"/>
    </source>
</evidence>
<protein>
    <recommendedName>
        <fullName evidence="4">Peptidase A1 domain-containing protein</fullName>
    </recommendedName>
</protein>
<organism evidence="5">
    <name type="scientific">Ensete ventricosum</name>
    <name type="common">Abyssinian banana</name>
    <name type="synonym">Musa ensete</name>
    <dbReference type="NCBI Taxonomy" id="4639"/>
    <lineage>
        <taxon>Eukaryota</taxon>
        <taxon>Viridiplantae</taxon>
        <taxon>Streptophyta</taxon>
        <taxon>Embryophyta</taxon>
        <taxon>Tracheophyta</taxon>
        <taxon>Spermatophyta</taxon>
        <taxon>Magnoliopsida</taxon>
        <taxon>Liliopsida</taxon>
        <taxon>Zingiberales</taxon>
        <taxon>Musaceae</taxon>
        <taxon>Ensete</taxon>
    </lineage>
</organism>